<dbReference type="InterPro" id="IPR013766">
    <property type="entry name" value="Thioredoxin_domain"/>
</dbReference>
<dbReference type="InterPro" id="IPR017937">
    <property type="entry name" value="Thioredoxin_CS"/>
</dbReference>
<keyword evidence="4" id="KW-1015">Disulfide bond</keyword>
<evidence type="ECO:0000256" key="2">
    <source>
        <dbReference type="ARBA" id="ARBA00022748"/>
    </source>
</evidence>
<evidence type="ECO:0000256" key="5">
    <source>
        <dbReference type="ARBA" id="ARBA00023284"/>
    </source>
</evidence>
<feature type="signal peptide" evidence="6">
    <location>
        <begin position="1"/>
        <end position="22"/>
    </location>
</feature>
<dbReference type="Pfam" id="PF00578">
    <property type="entry name" value="AhpC-TSA"/>
    <property type="match status" value="1"/>
</dbReference>
<evidence type="ECO:0000259" key="7">
    <source>
        <dbReference type="PROSITE" id="PS51352"/>
    </source>
</evidence>
<keyword evidence="5" id="KW-0676">Redox-active center</keyword>
<evidence type="ECO:0000313" key="9">
    <source>
        <dbReference type="Proteomes" id="UP000249341"/>
    </source>
</evidence>
<evidence type="ECO:0000256" key="1">
    <source>
        <dbReference type="ARBA" id="ARBA00004196"/>
    </source>
</evidence>
<dbReference type="PROSITE" id="PS00194">
    <property type="entry name" value="THIOREDOXIN_1"/>
    <property type="match status" value="1"/>
</dbReference>
<dbReference type="GO" id="GO:0017004">
    <property type="term" value="P:cytochrome complex assembly"/>
    <property type="evidence" value="ECO:0007669"/>
    <property type="project" value="UniProtKB-KW"/>
</dbReference>
<feature type="domain" description="Thioredoxin" evidence="7">
    <location>
        <begin position="43"/>
        <end position="179"/>
    </location>
</feature>
<dbReference type="PANTHER" id="PTHR42852">
    <property type="entry name" value="THIOL:DISULFIDE INTERCHANGE PROTEIN DSBE"/>
    <property type="match status" value="1"/>
</dbReference>
<evidence type="ECO:0000256" key="3">
    <source>
        <dbReference type="ARBA" id="ARBA00022968"/>
    </source>
</evidence>
<protein>
    <submittedName>
        <fullName evidence="8">Thiol-disulfide isomerase/thioredoxin</fullName>
    </submittedName>
</protein>
<keyword evidence="8" id="KW-0413">Isomerase</keyword>
<keyword evidence="3" id="KW-0735">Signal-anchor</keyword>
<dbReference type="GO" id="GO:0030313">
    <property type="term" value="C:cell envelope"/>
    <property type="evidence" value="ECO:0007669"/>
    <property type="project" value="UniProtKB-SubCell"/>
</dbReference>
<dbReference type="AlphaFoldDB" id="A0A327YZZ7"/>
<dbReference type="Proteomes" id="UP000249341">
    <property type="component" value="Unassembled WGS sequence"/>
</dbReference>
<dbReference type="CDD" id="cd02966">
    <property type="entry name" value="TlpA_like_family"/>
    <property type="match status" value="1"/>
</dbReference>
<evidence type="ECO:0000313" key="8">
    <source>
        <dbReference type="EMBL" id="RAK27276.1"/>
    </source>
</evidence>
<keyword evidence="9" id="KW-1185">Reference proteome</keyword>
<sequence length="184" mass="19245">MIRFARALPAVVALGLLSACTAAVETSEPETPSPFAACDFAVSSGETELPDLSLPCFTGGQEVAVSGLRGPAVINVWASWCGPCREELPIMQGLADRTEGELTVLGVASRDPREASASFATDKDVSLPTLYDPDQKFAIAVKAAALPATVFVDAGGAIYVHRDTLDVDELIKLVGEHTGVTVTR</sequence>
<dbReference type="InterPro" id="IPR050553">
    <property type="entry name" value="Thioredoxin_ResA/DsbE_sf"/>
</dbReference>
<organism evidence="8 9">
    <name type="scientific">Actinoplanes lutulentus</name>
    <dbReference type="NCBI Taxonomy" id="1287878"/>
    <lineage>
        <taxon>Bacteria</taxon>
        <taxon>Bacillati</taxon>
        <taxon>Actinomycetota</taxon>
        <taxon>Actinomycetes</taxon>
        <taxon>Micromonosporales</taxon>
        <taxon>Micromonosporaceae</taxon>
        <taxon>Actinoplanes</taxon>
    </lineage>
</organism>
<evidence type="ECO:0000256" key="4">
    <source>
        <dbReference type="ARBA" id="ARBA00023157"/>
    </source>
</evidence>
<feature type="chain" id="PRO_5039362792" evidence="6">
    <location>
        <begin position="23"/>
        <end position="184"/>
    </location>
</feature>
<proteinExistence type="predicted"/>
<dbReference type="Gene3D" id="3.40.30.10">
    <property type="entry name" value="Glutaredoxin"/>
    <property type="match status" value="1"/>
</dbReference>
<reference evidence="8 9" key="1">
    <citation type="submission" date="2018-06" db="EMBL/GenBank/DDBJ databases">
        <title>Genomic Encyclopedia of Type Strains, Phase III (KMG-III): the genomes of soil and plant-associated and newly described type strains.</title>
        <authorList>
            <person name="Whitman W."/>
        </authorList>
    </citation>
    <scope>NUCLEOTIDE SEQUENCE [LARGE SCALE GENOMIC DNA]</scope>
    <source>
        <strain evidence="8 9">CGMCC 4.7090</strain>
    </source>
</reference>
<dbReference type="SUPFAM" id="SSF52833">
    <property type="entry name" value="Thioredoxin-like"/>
    <property type="match status" value="1"/>
</dbReference>
<comment type="subcellular location">
    <subcellularLocation>
        <location evidence="1">Cell envelope</location>
    </subcellularLocation>
</comment>
<dbReference type="GO" id="GO:0016209">
    <property type="term" value="F:antioxidant activity"/>
    <property type="evidence" value="ECO:0007669"/>
    <property type="project" value="InterPro"/>
</dbReference>
<dbReference type="GO" id="GO:0016491">
    <property type="term" value="F:oxidoreductase activity"/>
    <property type="evidence" value="ECO:0007669"/>
    <property type="project" value="InterPro"/>
</dbReference>
<dbReference type="InterPro" id="IPR000866">
    <property type="entry name" value="AhpC/TSA"/>
</dbReference>
<dbReference type="OrthoDB" id="9796554at2"/>
<comment type="caution">
    <text evidence="8">The sequence shown here is derived from an EMBL/GenBank/DDBJ whole genome shotgun (WGS) entry which is preliminary data.</text>
</comment>
<dbReference type="PANTHER" id="PTHR42852:SF6">
    <property type="entry name" value="THIOL:DISULFIDE INTERCHANGE PROTEIN DSBE"/>
    <property type="match status" value="1"/>
</dbReference>
<dbReference type="InterPro" id="IPR036249">
    <property type="entry name" value="Thioredoxin-like_sf"/>
</dbReference>
<dbReference type="EMBL" id="QLMJ01000024">
    <property type="protein sequence ID" value="RAK27276.1"/>
    <property type="molecule type" value="Genomic_DNA"/>
</dbReference>
<keyword evidence="3" id="KW-0812">Transmembrane</keyword>
<dbReference type="GO" id="GO:0016853">
    <property type="term" value="F:isomerase activity"/>
    <property type="evidence" value="ECO:0007669"/>
    <property type="project" value="UniProtKB-KW"/>
</dbReference>
<accession>A0A327YZZ7</accession>
<gene>
    <name evidence="8" type="ORF">B0I29_124167</name>
</gene>
<dbReference type="RefSeq" id="WP_111654199.1">
    <property type="nucleotide sequence ID" value="NZ_JACHWI010000005.1"/>
</dbReference>
<keyword evidence="2" id="KW-0201">Cytochrome c-type biogenesis</keyword>
<evidence type="ECO:0000256" key="6">
    <source>
        <dbReference type="SAM" id="SignalP"/>
    </source>
</evidence>
<dbReference type="PROSITE" id="PS51352">
    <property type="entry name" value="THIOREDOXIN_2"/>
    <property type="match status" value="1"/>
</dbReference>
<keyword evidence="6" id="KW-0732">Signal</keyword>
<dbReference type="PROSITE" id="PS51257">
    <property type="entry name" value="PROKAR_LIPOPROTEIN"/>
    <property type="match status" value="1"/>
</dbReference>
<name>A0A327YZZ7_9ACTN</name>